<dbReference type="EMBL" id="KL198017">
    <property type="protein sequence ID" value="KDQ20868.1"/>
    <property type="molecule type" value="Genomic_DNA"/>
</dbReference>
<evidence type="ECO:0000256" key="1">
    <source>
        <dbReference type="SAM" id="MobiDB-lite"/>
    </source>
</evidence>
<keyword evidence="3" id="KW-1185">Reference proteome</keyword>
<dbReference type="Proteomes" id="UP000027195">
    <property type="component" value="Unassembled WGS sequence"/>
</dbReference>
<evidence type="ECO:0000313" key="2">
    <source>
        <dbReference type="EMBL" id="KDQ20868.1"/>
    </source>
</evidence>
<sequence>MTRKASTPALDKFAPSILSQLMTMPAMLPEGWHPVTPLHEFANFHAKFWGKDQSFSVTPLGANGDTGNLGLLKAGTVDSRNRAHFAPRVLHIGIPNITGFMLIREEYELMYKYLCYHLEQAREDENAGPPAAVVTGQPGIGKSMWIWYALWRRCTQKEPTFVHWEDGKALLFSEEGVHIVALEMYRVAEPQVPWALIDADRTWQGPPASYFTAAYTIYVSAPTRSNWSRASRLTNLAEFIMNPWSKAEILQIAPYYKNVNLSQLHHIFDTYGPTPRLCFQISRAPGQLAAYKHDLDEAINATTPQKLLALFSSKASVFEMDEASLKICLLTRTFNPTNNTEGAGPADESQFHSNSTQSLSTLSTLPTSSITSTSTQSTPSKYIDFITRPTVSPMTDAIACRLALHFRTLRADELIALYHKLGAIPSAKRLAGYVYEAYWQQHFQQPTNIVASPVHHPV</sequence>
<feature type="compositionally biased region" description="Low complexity" evidence="1">
    <location>
        <begin position="355"/>
        <end position="377"/>
    </location>
</feature>
<dbReference type="HOGENOM" id="CLU_597154_0_0_1"/>
<accession>A0A067MYR5</accession>
<reference evidence="3" key="1">
    <citation type="journal article" date="2014" name="Proc. Natl. Acad. Sci. U.S.A.">
        <title>Extensive sampling of basidiomycete genomes demonstrates inadequacy of the white-rot/brown-rot paradigm for wood decay fungi.</title>
        <authorList>
            <person name="Riley R."/>
            <person name="Salamov A.A."/>
            <person name="Brown D.W."/>
            <person name="Nagy L.G."/>
            <person name="Floudas D."/>
            <person name="Held B.W."/>
            <person name="Levasseur A."/>
            <person name="Lombard V."/>
            <person name="Morin E."/>
            <person name="Otillar R."/>
            <person name="Lindquist E.A."/>
            <person name="Sun H."/>
            <person name="LaButti K.M."/>
            <person name="Schmutz J."/>
            <person name="Jabbour D."/>
            <person name="Luo H."/>
            <person name="Baker S.E."/>
            <person name="Pisabarro A.G."/>
            <person name="Walton J.D."/>
            <person name="Blanchette R.A."/>
            <person name="Henrissat B."/>
            <person name="Martin F."/>
            <person name="Cullen D."/>
            <person name="Hibbett D.S."/>
            <person name="Grigoriev I.V."/>
        </authorList>
    </citation>
    <scope>NUCLEOTIDE SEQUENCE [LARGE SCALE GENOMIC DNA]</scope>
    <source>
        <strain evidence="3">FD-172 SS1</strain>
    </source>
</reference>
<organism evidence="2 3">
    <name type="scientific">Botryobasidium botryosum (strain FD-172 SS1)</name>
    <dbReference type="NCBI Taxonomy" id="930990"/>
    <lineage>
        <taxon>Eukaryota</taxon>
        <taxon>Fungi</taxon>
        <taxon>Dikarya</taxon>
        <taxon>Basidiomycota</taxon>
        <taxon>Agaricomycotina</taxon>
        <taxon>Agaricomycetes</taxon>
        <taxon>Cantharellales</taxon>
        <taxon>Botryobasidiaceae</taxon>
        <taxon>Botryobasidium</taxon>
    </lineage>
</organism>
<dbReference type="AlphaFoldDB" id="A0A067MYR5"/>
<dbReference type="OrthoDB" id="2340858at2759"/>
<protein>
    <submittedName>
        <fullName evidence="2">Uncharacterized protein</fullName>
    </submittedName>
</protein>
<dbReference type="PANTHER" id="PTHR33129:SF1">
    <property type="entry name" value="ATP-BINDING PROTEIN"/>
    <property type="match status" value="1"/>
</dbReference>
<evidence type="ECO:0000313" key="3">
    <source>
        <dbReference type="Proteomes" id="UP000027195"/>
    </source>
</evidence>
<proteinExistence type="predicted"/>
<name>A0A067MYR5_BOTB1</name>
<dbReference type="PANTHER" id="PTHR33129">
    <property type="entry name" value="PROTEIN KINASE DOMAIN-CONTAINING PROTEIN-RELATED"/>
    <property type="match status" value="1"/>
</dbReference>
<feature type="region of interest" description="Disordered" evidence="1">
    <location>
        <begin position="339"/>
        <end position="377"/>
    </location>
</feature>
<gene>
    <name evidence="2" type="ORF">BOTBODRAFT_183582</name>
</gene>
<dbReference type="InParanoid" id="A0A067MYR5"/>
<dbReference type="InterPro" id="IPR052980">
    <property type="entry name" value="Crinkler_effector"/>
</dbReference>